<dbReference type="EMBL" id="JAGEPF010000032">
    <property type="protein sequence ID" value="MBO2464022.1"/>
    <property type="molecule type" value="Genomic_DNA"/>
</dbReference>
<keyword evidence="3" id="KW-1185">Reference proteome</keyword>
<sequence>MDRTAAAVLAVAFTAWLGWTGYVHSEEWVKTARRWRAGMTSDGYAKWARDHDGEFAEVVLSAAATVARLANRAAGAFSSFAGRRTPRPDPAVDDMADDPTIDADEQDHDAQDVDEQHDGPQDIPAAPDSGTGTRPDPAAEPPRTGPPPETSPRSAQAPAPVPFGEPMANTERPKNGEIIGLRAVLAGWARLIASGENDRAQADHVASSARKLTDSSEALCDQINSTLTVLGQLEAACYRHSLEPAALTRVHEAMEAAGAALTAQRRAHNAVGAASSSMRTAASAHAAAIAAFRAALDHLNRTHRLKAEVEASTGARSDRDFGTS</sequence>
<name>A0ABS3S4U7_9ACTN</name>
<feature type="compositionally biased region" description="Basic and acidic residues" evidence="1">
    <location>
        <begin position="108"/>
        <end position="120"/>
    </location>
</feature>
<reference evidence="2 3" key="1">
    <citation type="submission" date="2021-03" db="EMBL/GenBank/DDBJ databases">
        <title>Actinomadura violae sp. nov., isolated from lichen in Thailand.</title>
        <authorList>
            <person name="Kanchanasin P."/>
            <person name="Saeng-In P."/>
            <person name="Phongsopitanun W."/>
            <person name="Yuki M."/>
            <person name="Kudo T."/>
            <person name="Ohkuma M."/>
            <person name="Tanasupawat S."/>
        </authorList>
    </citation>
    <scope>NUCLEOTIDE SEQUENCE [LARGE SCALE GENOMIC DNA]</scope>
    <source>
        <strain evidence="2 3">LCR2-06</strain>
    </source>
</reference>
<organism evidence="2 3">
    <name type="scientific">Actinomadura violacea</name>
    <dbReference type="NCBI Taxonomy" id="2819934"/>
    <lineage>
        <taxon>Bacteria</taxon>
        <taxon>Bacillati</taxon>
        <taxon>Actinomycetota</taxon>
        <taxon>Actinomycetes</taxon>
        <taxon>Streptosporangiales</taxon>
        <taxon>Thermomonosporaceae</taxon>
        <taxon>Actinomadura</taxon>
    </lineage>
</organism>
<accession>A0ABS3S4U7</accession>
<gene>
    <name evidence="2" type="ORF">J4709_41280</name>
</gene>
<feature type="region of interest" description="Disordered" evidence="1">
    <location>
        <begin position="80"/>
        <end position="173"/>
    </location>
</feature>
<evidence type="ECO:0000313" key="2">
    <source>
        <dbReference type="EMBL" id="MBO2464022.1"/>
    </source>
</evidence>
<evidence type="ECO:0000313" key="3">
    <source>
        <dbReference type="Proteomes" id="UP000680206"/>
    </source>
</evidence>
<comment type="caution">
    <text evidence="2">The sequence shown here is derived from an EMBL/GenBank/DDBJ whole genome shotgun (WGS) entry which is preliminary data.</text>
</comment>
<dbReference type="RefSeq" id="WP_208250211.1">
    <property type="nucleotide sequence ID" value="NZ_JAGEPF010000032.1"/>
</dbReference>
<proteinExistence type="predicted"/>
<evidence type="ECO:0000256" key="1">
    <source>
        <dbReference type="SAM" id="MobiDB-lite"/>
    </source>
</evidence>
<feature type="compositionally biased region" description="Pro residues" evidence="1">
    <location>
        <begin position="138"/>
        <end position="150"/>
    </location>
</feature>
<protein>
    <submittedName>
        <fullName evidence="2">Uncharacterized protein</fullName>
    </submittedName>
</protein>
<dbReference type="Proteomes" id="UP000680206">
    <property type="component" value="Unassembled WGS sequence"/>
</dbReference>
<feature type="compositionally biased region" description="Acidic residues" evidence="1">
    <location>
        <begin position="91"/>
        <end position="107"/>
    </location>
</feature>